<keyword evidence="5" id="KW-0408">Iron</keyword>
<dbReference type="GO" id="GO:0016620">
    <property type="term" value="F:oxidoreductase activity, acting on the aldehyde or oxo group of donors, NAD or NADP as acceptor"/>
    <property type="evidence" value="ECO:0007669"/>
    <property type="project" value="InterPro"/>
</dbReference>
<evidence type="ECO:0000256" key="5">
    <source>
        <dbReference type="ARBA" id="ARBA00023004"/>
    </source>
</evidence>
<dbReference type="FunFam" id="3.40.309.10:FF:000009">
    <property type="entry name" value="Aldehyde dehydrogenase A"/>
    <property type="match status" value="1"/>
</dbReference>
<dbReference type="CDD" id="cd06664">
    <property type="entry name" value="IscU_like"/>
    <property type="match status" value="1"/>
</dbReference>
<evidence type="ECO:0008006" key="12">
    <source>
        <dbReference type="Google" id="ProtNLM"/>
    </source>
</evidence>
<dbReference type="Gene3D" id="3.40.605.10">
    <property type="entry name" value="Aldehyde Dehydrogenase, Chain A, domain 1"/>
    <property type="match status" value="1"/>
</dbReference>
<dbReference type="InterPro" id="IPR029510">
    <property type="entry name" value="Ald_DH_CS_GLU"/>
</dbReference>
<protein>
    <recommendedName>
        <fullName evidence="12">Iron-sulfur cluster assembly protein</fullName>
    </recommendedName>
</protein>
<gene>
    <name evidence="10" type="ORF">RDB_LOCUS87836</name>
</gene>
<keyword evidence="3" id="KW-0479">Metal-binding</keyword>
<dbReference type="GO" id="GO:0016226">
    <property type="term" value="P:iron-sulfur cluster assembly"/>
    <property type="evidence" value="ECO:0007669"/>
    <property type="project" value="InterPro"/>
</dbReference>
<evidence type="ECO:0000259" key="8">
    <source>
        <dbReference type="Pfam" id="PF00171"/>
    </source>
</evidence>
<evidence type="ECO:0000313" key="10">
    <source>
        <dbReference type="EMBL" id="CAE6451945.1"/>
    </source>
</evidence>
<comment type="similarity">
    <text evidence="2 7">Belongs to the aldehyde dehydrogenase family.</text>
</comment>
<dbReference type="Pfam" id="PF01592">
    <property type="entry name" value="NifU_N"/>
    <property type="match status" value="1"/>
</dbReference>
<evidence type="ECO:0000256" key="2">
    <source>
        <dbReference type="ARBA" id="ARBA00009986"/>
    </source>
</evidence>
<dbReference type="Pfam" id="PF00171">
    <property type="entry name" value="Aldedh"/>
    <property type="match status" value="1"/>
</dbReference>
<dbReference type="Gene3D" id="3.40.309.10">
    <property type="entry name" value="Aldehyde Dehydrogenase, Chain A, domain 2"/>
    <property type="match status" value="1"/>
</dbReference>
<dbReference type="EMBL" id="CAJMWT010002726">
    <property type="protein sequence ID" value="CAE6451945.1"/>
    <property type="molecule type" value="Genomic_DNA"/>
</dbReference>
<comment type="similarity">
    <text evidence="1">Belongs to the NifU family.</text>
</comment>
<dbReference type="SUPFAM" id="SSF82649">
    <property type="entry name" value="SufE/NifU"/>
    <property type="match status" value="1"/>
</dbReference>
<dbReference type="GO" id="GO:0051536">
    <property type="term" value="F:iron-sulfur cluster binding"/>
    <property type="evidence" value="ECO:0007669"/>
    <property type="project" value="InterPro"/>
</dbReference>
<dbReference type="AlphaFoldDB" id="A0A8H3BBM7"/>
<evidence type="ECO:0000256" key="7">
    <source>
        <dbReference type="RuleBase" id="RU003345"/>
    </source>
</evidence>
<dbReference type="InterPro" id="IPR016162">
    <property type="entry name" value="Ald_DH_N"/>
</dbReference>
<comment type="caution">
    <text evidence="10">The sequence shown here is derived from an EMBL/GenBank/DDBJ whole genome shotgun (WGS) entry which is preliminary data.</text>
</comment>
<dbReference type="PANTHER" id="PTHR11699">
    <property type="entry name" value="ALDEHYDE DEHYDROGENASE-RELATED"/>
    <property type="match status" value="1"/>
</dbReference>
<dbReference type="Gene3D" id="3.90.1010.10">
    <property type="match status" value="1"/>
</dbReference>
<keyword evidence="4 7" id="KW-0560">Oxidoreductase</keyword>
<feature type="active site" evidence="6">
    <location>
        <position position="260"/>
    </location>
</feature>
<name>A0A8H3BBM7_9AGAM</name>
<proteinExistence type="inferred from homology"/>
<sequence length="659" mass="70453">MFTTPVRRAASLIRAQYGPHINGKFVEGSGVSIPVLNPATNQPITSVTSASASDVASAISSAQELFNAGTWSRAPVLERSKALTRLARLLEARVGELAEIESLQTGRTIREMKVQLGRLPEWIDYFAALVRTQQGFVAPTQGPLLNYVTRVPLGVVAQITPFNHPLLIAVKKIAPALAAGNSVIVKPSELAPITVLEFAELAIEAGIPPSTLQILPGGPETGQAIVSDPRLRKVDVTAGTTAGRAIGSTVGQNLASYTAELGGKAPIVVFGDADLEAAVNGAAFACFVASGQTCVSGTRLIVEDTIYDAFVERFVDKMKSIEWRMGDPMNPKSTMGPLISTSALARAESAISNLPPHAHILHGGTRLTSPSALDAFPLANGNFFPPTLVANVQPSDTLWTEEVFGPIIALARFRGEAEGIQLANACKYGLGAGVWTRDVGRAVRVGRAIEAGLVWVNAHHRNDPSSPWGGMKESGIGRENGIEAFESYSQSKSTIVCTSTPEEMRTKDDWFSEGDDEKRLYHEKVISHYERPRNVGSLPKNDADVGTGCGDVMKLQIRVDENGIISDVKFKTFGCGSAIASSSYMTERVKGLSLEEAGKIKNTDIAQELSLPPVKLHCSMLAEDAIRSAIRDYRSKRKMAQKSGFMDVTQTSSSASVQA</sequence>
<dbReference type="InterPro" id="IPR015590">
    <property type="entry name" value="Aldehyde_DH_dom"/>
</dbReference>
<evidence type="ECO:0000256" key="6">
    <source>
        <dbReference type="PROSITE-ProRule" id="PRU10007"/>
    </source>
</evidence>
<organism evidence="10 11">
    <name type="scientific">Rhizoctonia solani</name>
    <dbReference type="NCBI Taxonomy" id="456999"/>
    <lineage>
        <taxon>Eukaryota</taxon>
        <taxon>Fungi</taxon>
        <taxon>Dikarya</taxon>
        <taxon>Basidiomycota</taxon>
        <taxon>Agaricomycotina</taxon>
        <taxon>Agaricomycetes</taxon>
        <taxon>Cantharellales</taxon>
        <taxon>Ceratobasidiaceae</taxon>
        <taxon>Rhizoctonia</taxon>
    </lineage>
</organism>
<dbReference type="GO" id="GO:0005506">
    <property type="term" value="F:iron ion binding"/>
    <property type="evidence" value="ECO:0007669"/>
    <property type="project" value="InterPro"/>
</dbReference>
<dbReference type="Proteomes" id="UP000663843">
    <property type="component" value="Unassembled WGS sequence"/>
</dbReference>
<evidence type="ECO:0000256" key="1">
    <source>
        <dbReference type="ARBA" id="ARBA00006420"/>
    </source>
</evidence>
<dbReference type="InterPro" id="IPR002871">
    <property type="entry name" value="NIF_FeS_clus_asmbl_NifU_N"/>
</dbReference>
<evidence type="ECO:0000256" key="3">
    <source>
        <dbReference type="ARBA" id="ARBA00022723"/>
    </source>
</evidence>
<dbReference type="InterPro" id="IPR016163">
    <property type="entry name" value="Ald_DH_C"/>
</dbReference>
<dbReference type="InterPro" id="IPR016161">
    <property type="entry name" value="Ald_DH/histidinol_DH"/>
</dbReference>
<dbReference type="SUPFAM" id="SSF53720">
    <property type="entry name" value="ALDH-like"/>
    <property type="match status" value="1"/>
</dbReference>
<feature type="domain" description="Aldehyde dehydrogenase" evidence="8">
    <location>
        <begin position="25"/>
        <end position="493"/>
    </location>
</feature>
<dbReference type="GO" id="GO:0005739">
    <property type="term" value="C:mitochondrion"/>
    <property type="evidence" value="ECO:0007669"/>
    <property type="project" value="UniProtKB-ARBA"/>
</dbReference>
<evidence type="ECO:0000259" key="9">
    <source>
        <dbReference type="Pfam" id="PF01592"/>
    </source>
</evidence>
<evidence type="ECO:0000313" key="11">
    <source>
        <dbReference type="Proteomes" id="UP000663843"/>
    </source>
</evidence>
<evidence type="ECO:0000256" key="4">
    <source>
        <dbReference type="ARBA" id="ARBA00023002"/>
    </source>
</evidence>
<dbReference type="FunFam" id="3.40.605.10:FF:000007">
    <property type="entry name" value="NAD/NADP-dependent betaine aldehyde dehydrogenase"/>
    <property type="match status" value="1"/>
</dbReference>
<feature type="domain" description="NIF system FeS cluster assembly NifU N-terminal" evidence="9">
    <location>
        <begin position="521"/>
        <end position="638"/>
    </location>
</feature>
<dbReference type="FunFam" id="3.90.1010.10:FF:000008">
    <property type="entry name" value="Iron-sulfur cluster assembly enzyme"/>
    <property type="match status" value="1"/>
</dbReference>
<reference evidence="10" key="1">
    <citation type="submission" date="2021-01" db="EMBL/GenBank/DDBJ databases">
        <authorList>
            <person name="Kaushik A."/>
        </authorList>
    </citation>
    <scope>NUCLEOTIDE SEQUENCE</scope>
    <source>
        <strain evidence="10">AG2-2IIIB</strain>
    </source>
</reference>
<dbReference type="PROSITE" id="PS00687">
    <property type="entry name" value="ALDEHYDE_DEHYDR_GLU"/>
    <property type="match status" value="1"/>
</dbReference>
<accession>A0A8H3BBM7</accession>